<dbReference type="PANTHER" id="PTHR15197">
    <property type="entry name" value="COILIN P80"/>
    <property type="match status" value="1"/>
</dbReference>
<evidence type="ECO:0000259" key="2">
    <source>
        <dbReference type="Pfam" id="PF15862"/>
    </source>
</evidence>
<evidence type="ECO:0000313" key="6">
    <source>
        <dbReference type="Proteomes" id="UP000008143"/>
    </source>
</evidence>
<evidence type="ECO:0000313" key="4">
    <source>
        <dbReference type="EMBL" id="AAH88534.1"/>
    </source>
</evidence>
<dbReference type="GO" id="GO:0000387">
    <property type="term" value="P:spliceosomal snRNP assembly"/>
    <property type="evidence" value="ECO:0000318"/>
    <property type="project" value="GO_Central"/>
</dbReference>
<dbReference type="CTD" id="8161"/>
<dbReference type="GO" id="GO:0015030">
    <property type="term" value="C:Cajal body"/>
    <property type="evidence" value="ECO:0000318"/>
    <property type="project" value="GO_Central"/>
</dbReference>
<dbReference type="KEGG" id="xtr:496934"/>
<dbReference type="GeneID" id="496934"/>
<dbReference type="GO" id="GO:0030619">
    <property type="term" value="F:U1 snRNA binding"/>
    <property type="evidence" value="ECO:0000318"/>
    <property type="project" value="GO_Central"/>
</dbReference>
<feature type="compositionally biased region" description="Polar residues" evidence="1">
    <location>
        <begin position="211"/>
        <end position="233"/>
    </location>
</feature>
<dbReference type="InterPro" id="IPR056398">
    <property type="entry name" value="Tudor_Coilin"/>
</dbReference>
<evidence type="ECO:0000256" key="1">
    <source>
        <dbReference type="SAM" id="MobiDB-lite"/>
    </source>
</evidence>
<evidence type="ECO:0000313" key="7">
    <source>
        <dbReference type="RefSeq" id="NP_001011446.1"/>
    </source>
</evidence>
<proteinExistence type="evidence at transcript level"/>
<dbReference type="Ensembl" id="ENSXETT00000109869">
    <property type="protein sequence ID" value="ENSXETP00000113352"/>
    <property type="gene ID" value="ENSXETG00000041941"/>
</dbReference>
<dbReference type="AGR" id="Xenbase:XB-GENE-6455271"/>
<feature type="compositionally biased region" description="Basic residues" evidence="1">
    <location>
        <begin position="183"/>
        <end position="195"/>
    </location>
</feature>
<feature type="compositionally biased region" description="Basic and acidic residues" evidence="1">
    <location>
        <begin position="88"/>
        <end position="97"/>
    </location>
</feature>
<name>Q5I0B0_XENTR</name>
<dbReference type="DNASU" id="496934"/>
<sequence>MAAPSCVRVKLLFDYPPPALPESSMLWLLLDVKRCRAVTDLASIIRQRYMGGRGGGLSLYVEDCLLPPGESILLIRDNDSIRVKWDGADTDGSREAEPCTDGAQNQVRKRHWQKSEDECASGRKAKKARRSCTPITPAGPEPGIREKKARRSCTPITPAGPEPGPRDKGSTSGSEELLEGEKKMRRGKKAKKKPKALVETPPAKRSRKRPQQTINTQRHTPSNDSSGTTSCSDQPPPPAQHKPPSSAKGQRQASARGSVSVPPRAVNGISPGKGKKPEPPISSSDTDTALGVPGIDTSVCPAPLQAPPSPIQQHSPPPERVLTKPSVSLPVCGRGMGRGRGDFSWNGQRGHWFRGRGDNNSNRGRGRGDSSQFFYKYSADTEKQQQLQEPATNVSMVIQNPRETKDYSLLPLLAAAPQVGKVIAFKLLEVSENYTPEVSQYKEGKILRFDPATQQIEMEIISQQTRRKPGKFDIVYQTEDGEETVEYAVPQESTVMLNWNTLIEPRLLMESESQAQS</sequence>
<reference evidence="5" key="4">
    <citation type="submission" date="2021-03" db="UniProtKB">
        <authorList>
            <consortium name="Ensembl"/>
        </authorList>
    </citation>
    <scope>IDENTIFICATION</scope>
</reference>
<dbReference type="PANTHER" id="PTHR15197:SF0">
    <property type="entry name" value="COILIN"/>
    <property type="match status" value="1"/>
</dbReference>
<feature type="domain" description="Coilin tudor" evidence="3">
    <location>
        <begin position="404"/>
        <end position="490"/>
    </location>
</feature>
<reference evidence="5" key="3">
    <citation type="journal article" date="2010" name="Science">
        <title>The genome of the Western clawed frog Xenopus tropicalis.</title>
        <authorList>
            <person name="Hellsten U."/>
            <person name="Harland R.M."/>
            <person name="Gilchrist M.J."/>
            <person name="Hendrix D."/>
            <person name="Jurka J."/>
            <person name="Kapitonov V."/>
            <person name="Ovcharenko I."/>
            <person name="Putnam N.H."/>
            <person name="Shu S."/>
            <person name="Taher L."/>
            <person name="Blitz I.L."/>
            <person name="Blumberg B."/>
            <person name="Dichmann D.S."/>
            <person name="Dubchak I."/>
            <person name="Amaya E."/>
            <person name="Detter J.C."/>
            <person name="Fletcher R."/>
            <person name="Gerhard D.S."/>
            <person name="Goodstein D."/>
            <person name="Graves T."/>
            <person name="Grigoriev I.V."/>
            <person name="Grimwood J."/>
            <person name="Kawashima T."/>
            <person name="Lindquist E."/>
            <person name="Lucas S.M."/>
            <person name="Mead P.E."/>
            <person name="Mitros T."/>
            <person name="Ogino H."/>
            <person name="Ohta Y."/>
            <person name="Poliakov A.V."/>
            <person name="Pollet N."/>
            <person name="Robert J."/>
            <person name="Salamov A."/>
            <person name="Sater A.K."/>
            <person name="Schmutz J."/>
            <person name="Terry A."/>
            <person name="Vize P.D."/>
            <person name="Warren W.C."/>
            <person name="Wells D."/>
            <person name="Wills A."/>
            <person name="Wilson R.K."/>
            <person name="Zimmerman L.B."/>
            <person name="Zorn A.M."/>
            <person name="Grainger R."/>
            <person name="Grammer T."/>
            <person name="Khokha M.K."/>
            <person name="Richardson P.M."/>
            <person name="Rokhsar D.S."/>
        </authorList>
    </citation>
    <scope>NUCLEOTIDE SEQUENCE [LARGE SCALE GENOMIC DNA]</scope>
    <source>
        <strain evidence="5">Nigerian</strain>
    </source>
</reference>
<dbReference type="OrthoDB" id="74813at2759"/>
<accession>Q5I0B0</accession>
<dbReference type="AlphaFoldDB" id="Q5I0B0"/>
<dbReference type="OMA" id="CEYKKQT"/>
<dbReference type="RefSeq" id="NP_001011446.1">
    <property type="nucleotide sequence ID" value="NM_001011446.1"/>
</dbReference>
<keyword evidence="6" id="KW-1185">Reference proteome</keyword>
<organism evidence="4">
    <name type="scientific">Xenopus tropicalis</name>
    <name type="common">Western clawed frog</name>
    <name type="synonym">Silurana tropicalis</name>
    <dbReference type="NCBI Taxonomy" id="8364"/>
    <lineage>
        <taxon>Eukaryota</taxon>
        <taxon>Metazoa</taxon>
        <taxon>Chordata</taxon>
        <taxon>Craniata</taxon>
        <taxon>Vertebrata</taxon>
        <taxon>Euteleostomi</taxon>
        <taxon>Amphibia</taxon>
        <taxon>Batrachia</taxon>
        <taxon>Anura</taxon>
        <taxon>Pipoidea</taxon>
        <taxon>Pipidae</taxon>
        <taxon>Xenopodinae</taxon>
        <taxon>Xenopus</taxon>
        <taxon>Silurana</taxon>
    </lineage>
</organism>
<dbReference type="GO" id="GO:0030620">
    <property type="term" value="F:U2 snRNA binding"/>
    <property type="evidence" value="ECO:0000318"/>
    <property type="project" value="GO_Central"/>
</dbReference>
<feature type="domain" description="Coilin N-terminal" evidence="2">
    <location>
        <begin position="7"/>
        <end position="126"/>
    </location>
</feature>
<dbReference type="InterPro" id="IPR024822">
    <property type="entry name" value="Coilin"/>
</dbReference>
<reference evidence="4" key="2">
    <citation type="submission" date="2004-12" db="EMBL/GenBank/DDBJ databases">
        <authorList>
            <consortium name="NIH - Xenopus Gene Collection (XGC) project"/>
        </authorList>
    </citation>
    <scope>NUCLEOTIDE SEQUENCE [LARGE SCALE MRNA]</scope>
    <source>
        <tissue evidence="4">Embryo</tissue>
    </source>
</reference>
<dbReference type="Pfam" id="PF15862">
    <property type="entry name" value="Coilin_N"/>
    <property type="match status" value="1"/>
</dbReference>
<evidence type="ECO:0000313" key="8">
    <source>
        <dbReference type="Xenbase" id="XB-GENE-6455271"/>
    </source>
</evidence>
<dbReference type="EMBL" id="BC088534">
    <property type="protein sequence ID" value="AAH88534.1"/>
    <property type="molecule type" value="mRNA"/>
</dbReference>
<feature type="region of interest" description="Disordered" evidence="1">
    <location>
        <begin position="88"/>
        <end position="330"/>
    </location>
</feature>
<reference evidence="7" key="1">
    <citation type="journal article" date="2002" name="Dev. Dyn.">
        <title>Genetic and genomic tools for Xenopus research: The NIH Xenopus initiative.</title>
        <authorList>
            <person name="Klein S.L."/>
            <person name="Strausberg R.L."/>
            <person name="Wagner L."/>
            <person name="Pontius J."/>
            <person name="Clifton S.W."/>
            <person name="Richardson P."/>
        </authorList>
    </citation>
    <scope>NUCLEOTIDE SEQUENCE</scope>
</reference>
<evidence type="ECO:0000259" key="3">
    <source>
        <dbReference type="Pfam" id="PF23086"/>
    </source>
</evidence>
<dbReference type="Xenbase" id="XB-GENE-6455271">
    <property type="gene designation" value="coil"/>
</dbReference>
<dbReference type="GeneTree" id="ENSGT00390000004832"/>
<feature type="compositionally biased region" description="Pro residues" evidence="1">
    <location>
        <begin position="304"/>
        <end position="319"/>
    </location>
</feature>
<dbReference type="InterPro" id="IPR031722">
    <property type="entry name" value="Coilin_N"/>
</dbReference>
<dbReference type="Pfam" id="PF23086">
    <property type="entry name" value="Tudor_Coilin"/>
    <property type="match status" value="1"/>
</dbReference>
<dbReference type="Proteomes" id="UP000008143">
    <property type="component" value="Chromosome 10"/>
</dbReference>
<protein>
    <submittedName>
        <fullName evidence="4 5">Coilin</fullName>
    </submittedName>
</protein>
<reference evidence="7" key="5">
    <citation type="submission" date="2025-04" db="UniProtKB">
        <authorList>
            <consortium name="RefSeq"/>
        </authorList>
    </citation>
    <scope>IDENTIFICATION</scope>
</reference>
<gene>
    <name evidence="4 5 7 8" type="primary">coil</name>
    <name evidence="7" type="synonym">cln80</name>
    <name evidence="7" type="synonym">p80-coilin</name>
    <name evidence="7" type="synonym">sph-1</name>
</gene>
<evidence type="ECO:0000313" key="5">
    <source>
        <dbReference type="Ensembl" id="ENSXETP00000113352"/>
    </source>
</evidence>